<dbReference type="InterPro" id="IPR046675">
    <property type="entry name" value="DUF6545"/>
</dbReference>
<dbReference type="NCBIfam" id="NF042915">
    <property type="entry name" value="MAB_1171c_fam"/>
    <property type="match status" value="1"/>
</dbReference>
<evidence type="ECO:0000313" key="5">
    <source>
        <dbReference type="Proteomes" id="UP000265614"/>
    </source>
</evidence>
<proteinExistence type="predicted"/>
<dbReference type="EMBL" id="QZEZ01000004">
    <property type="protein sequence ID" value="RJK95909.1"/>
    <property type="molecule type" value="Genomic_DNA"/>
</dbReference>
<feature type="region of interest" description="Disordered" evidence="1">
    <location>
        <begin position="318"/>
        <end position="340"/>
    </location>
</feature>
<comment type="caution">
    <text evidence="4">The sequence shown here is derived from an EMBL/GenBank/DDBJ whole genome shotgun (WGS) entry which is preliminary data.</text>
</comment>
<feature type="transmembrane region" description="Helical" evidence="2">
    <location>
        <begin position="102"/>
        <end position="120"/>
    </location>
</feature>
<keyword evidence="2" id="KW-1133">Transmembrane helix</keyword>
<evidence type="ECO:0000256" key="2">
    <source>
        <dbReference type="SAM" id="Phobius"/>
    </source>
</evidence>
<organism evidence="4 5">
    <name type="scientific">Vallicoccus soli</name>
    <dbReference type="NCBI Taxonomy" id="2339232"/>
    <lineage>
        <taxon>Bacteria</taxon>
        <taxon>Bacillati</taxon>
        <taxon>Actinomycetota</taxon>
        <taxon>Actinomycetes</taxon>
        <taxon>Motilibacterales</taxon>
        <taxon>Vallicoccaceae</taxon>
        <taxon>Vallicoccus</taxon>
    </lineage>
</organism>
<protein>
    <recommendedName>
        <fullName evidence="3">DUF6545 domain-containing protein</fullName>
    </recommendedName>
</protein>
<feature type="transmembrane region" description="Helical" evidence="2">
    <location>
        <begin position="140"/>
        <end position="159"/>
    </location>
</feature>
<dbReference type="AlphaFoldDB" id="A0A3A3ZJS6"/>
<feature type="domain" description="DUF6545" evidence="3">
    <location>
        <begin position="249"/>
        <end position="353"/>
    </location>
</feature>
<sequence length="375" mass="40648">MRDGVLTGLVVGMAIVLAFLGRTAWQTRNQALRAMWLSFSCLTATLVLYHPDFYGWLDSASGVPNVREPLGRTTILLAGYFSQVMLVLLVRERGQRPGSVRRRQAALVCSVAVLLGAFVAGPQPEVENFTAAIGTGPAGLLYMGAFSAFMTYALVDVILLCRRYAQEAEPLLALGLRLIAAGCVLGATYVALKMAYVLARALGLQPYAVLEGAVAHVLSLTGLVLVVLGATLPYFGPAVSADRAVARLTAYAHTRRLYRLWYELQSRVPDIALEPALSALGDAARLTDPEFRLYRRVIEINDALLVLRRPEHAEWLPDPLRSGSADEQPDDLSHPSTSDVLEEARKLEAAAPSLLRALRGRSVGTPTTVRMPRSG</sequence>
<feature type="transmembrane region" description="Helical" evidence="2">
    <location>
        <begin position="6"/>
        <end position="25"/>
    </location>
</feature>
<accession>A0A3A3ZJS6</accession>
<name>A0A3A3ZJS6_9ACTN</name>
<reference evidence="4 5" key="1">
    <citation type="submission" date="2018-09" db="EMBL/GenBank/DDBJ databases">
        <title>YIM 75000 draft genome.</title>
        <authorList>
            <person name="Tang S."/>
            <person name="Feng Y."/>
        </authorList>
    </citation>
    <scope>NUCLEOTIDE SEQUENCE [LARGE SCALE GENOMIC DNA]</scope>
    <source>
        <strain evidence="4 5">YIM 75000</strain>
    </source>
</reference>
<keyword evidence="2" id="KW-0812">Transmembrane</keyword>
<evidence type="ECO:0000259" key="3">
    <source>
        <dbReference type="Pfam" id="PF20182"/>
    </source>
</evidence>
<feature type="transmembrane region" description="Helical" evidence="2">
    <location>
        <begin position="171"/>
        <end position="192"/>
    </location>
</feature>
<dbReference type="Pfam" id="PF20182">
    <property type="entry name" value="DUF6545"/>
    <property type="match status" value="1"/>
</dbReference>
<dbReference type="Proteomes" id="UP000265614">
    <property type="component" value="Unassembled WGS sequence"/>
</dbReference>
<feature type="transmembrane region" description="Helical" evidence="2">
    <location>
        <begin position="70"/>
        <end position="90"/>
    </location>
</feature>
<dbReference type="InterPro" id="IPR050039">
    <property type="entry name" value="MAB_1171c-like"/>
</dbReference>
<evidence type="ECO:0000313" key="4">
    <source>
        <dbReference type="EMBL" id="RJK95909.1"/>
    </source>
</evidence>
<evidence type="ECO:0000256" key="1">
    <source>
        <dbReference type="SAM" id="MobiDB-lite"/>
    </source>
</evidence>
<feature type="transmembrane region" description="Helical" evidence="2">
    <location>
        <begin position="32"/>
        <end position="50"/>
    </location>
</feature>
<gene>
    <name evidence="4" type="ORF">D5H78_09925</name>
</gene>
<keyword evidence="5" id="KW-1185">Reference proteome</keyword>
<feature type="transmembrane region" description="Helical" evidence="2">
    <location>
        <begin position="212"/>
        <end position="235"/>
    </location>
</feature>
<keyword evidence="2" id="KW-0472">Membrane</keyword>